<feature type="compositionally biased region" description="Polar residues" evidence="1">
    <location>
        <begin position="170"/>
        <end position="182"/>
    </location>
</feature>
<feature type="region of interest" description="Disordered" evidence="1">
    <location>
        <begin position="161"/>
        <end position="183"/>
    </location>
</feature>
<accession>A0ABR3YHG9</accession>
<gene>
    <name evidence="3" type="ORF">Cpir12675_006595</name>
</gene>
<feature type="region of interest" description="Disordered" evidence="1">
    <location>
        <begin position="1"/>
        <end position="37"/>
    </location>
</feature>
<dbReference type="EMBL" id="JAWDJO010000331">
    <property type="protein sequence ID" value="KAL1887307.1"/>
    <property type="molecule type" value="Genomic_DNA"/>
</dbReference>
<feature type="transmembrane region" description="Helical" evidence="2">
    <location>
        <begin position="45"/>
        <end position="68"/>
    </location>
</feature>
<comment type="caution">
    <text evidence="3">The sequence shown here is derived from an EMBL/GenBank/DDBJ whole genome shotgun (WGS) entry which is preliminary data.</text>
</comment>
<organism evidence="3 4">
    <name type="scientific">Ceratocystis pirilliformis</name>
    <dbReference type="NCBI Taxonomy" id="259994"/>
    <lineage>
        <taxon>Eukaryota</taxon>
        <taxon>Fungi</taxon>
        <taxon>Dikarya</taxon>
        <taxon>Ascomycota</taxon>
        <taxon>Pezizomycotina</taxon>
        <taxon>Sordariomycetes</taxon>
        <taxon>Hypocreomycetidae</taxon>
        <taxon>Microascales</taxon>
        <taxon>Ceratocystidaceae</taxon>
        <taxon>Ceratocystis</taxon>
    </lineage>
</organism>
<reference evidence="3 4" key="1">
    <citation type="journal article" date="2024" name="IMA Fungus">
        <title>IMA Genome - F19 : A genome assembly and annotation guide to empower mycologists, including annotated draft genome sequences of Ceratocystis pirilliformis, Diaporthe australafricana, Fusarium ophioides, Paecilomyces lecythidis, and Sporothrix stenoceras.</title>
        <authorList>
            <person name="Aylward J."/>
            <person name="Wilson A.M."/>
            <person name="Visagie C.M."/>
            <person name="Spraker J."/>
            <person name="Barnes I."/>
            <person name="Buitendag C."/>
            <person name="Ceriani C."/>
            <person name="Del Mar Angel L."/>
            <person name="du Plessis D."/>
            <person name="Fuchs T."/>
            <person name="Gasser K."/>
            <person name="Kramer D."/>
            <person name="Li W."/>
            <person name="Munsamy K."/>
            <person name="Piso A."/>
            <person name="Price J.L."/>
            <person name="Sonnekus B."/>
            <person name="Thomas C."/>
            <person name="van der Nest A."/>
            <person name="van Dijk A."/>
            <person name="van Heerden A."/>
            <person name="van Vuuren N."/>
            <person name="Yilmaz N."/>
            <person name="Duong T.A."/>
            <person name="van der Merwe N.A."/>
            <person name="Wingfield M.J."/>
            <person name="Wingfield B.D."/>
        </authorList>
    </citation>
    <scope>NUCLEOTIDE SEQUENCE [LARGE SCALE GENOMIC DNA]</scope>
    <source>
        <strain evidence="3 4">CMW 12675</strain>
    </source>
</reference>
<evidence type="ECO:0000256" key="2">
    <source>
        <dbReference type="SAM" id="Phobius"/>
    </source>
</evidence>
<proteinExistence type="predicted"/>
<keyword evidence="2" id="KW-0812">Transmembrane</keyword>
<dbReference type="Proteomes" id="UP001583280">
    <property type="component" value="Unassembled WGS sequence"/>
</dbReference>
<evidence type="ECO:0000313" key="3">
    <source>
        <dbReference type="EMBL" id="KAL1887307.1"/>
    </source>
</evidence>
<sequence>MAITSAAAISADTKPASTVANTQPTTTGNQSGEITDGKKRLSDAAIIGIAMGALGITVLIATAISIIYSINRNSYPRRCEICERACRRNASRSSSTMAEVDYTHNWYDSLSSLGPSPMRSHQKIPLDNNAEGGIISAANTSTASENISLWSSYSYVPQESSSIGNPLGSRHQQPTTPSCSQRGQERLHIRWRSLQHPEEPIYTRALNSEESIDPLKQATVPPLGSELESSISNVSRSGRAELPEQQLHFAAGTVVEVPLLNNLRPLIGPPSRCEGSAYAGQFADMDLSLTDEEDDEEFTESSAYHGRSEGTTF</sequence>
<evidence type="ECO:0000256" key="1">
    <source>
        <dbReference type="SAM" id="MobiDB-lite"/>
    </source>
</evidence>
<name>A0ABR3YHG9_9PEZI</name>
<keyword evidence="2" id="KW-1133">Transmembrane helix</keyword>
<keyword evidence="2" id="KW-0472">Membrane</keyword>
<feature type="region of interest" description="Disordered" evidence="1">
    <location>
        <begin position="291"/>
        <end position="313"/>
    </location>
</feature>
<protein>
    <submittedName>
        <fullName evidence="3">Uncharacterized protein</fullName>
    </submittedName>
</protein>
<feature type="compositionally biased region" description="Polar residues" evidence="1">
    <location>
        <begin position="15"/>
        <end position="33"/>
    </location>
</feature>
<evidence type="ECO:0000313" key="4">
    <source>
        <dbReference type="Proteomes" id="UP001583280"/>
    </source>
</evidence>
<feature type="compositionally biased region" description="Low complexity" evidence="1">
    <location>
        <begin position="1"/>
        <end position="13"/>
    </location>
</feature>
<keyword evidence="4" id="KW-1185">Reference proteome</keyword>